<feature type="compositionally biased region" description="Basic and acidic residues" evidence="1">
    <location>
        <begin position="492"/>
        <end position="503"/>
    </location>
</feature>
<feature type="region of interest" description="Disordered" evidence="1">
    <location>
        <begin position="288"/>
        <end position="355"/>
    </location>
</feature>
<keyword evidence="3" id="KW-1185">Reference proteome</keyword>
<feature type="region of interest" description="Disordered" evidence="1">
    <location>
        <begin position="158"/>
        <end position="208"/>
    </location>
</feature>
<evidence type="ECO:0000256" key="1">
    <source>
        <dbReference type="SAM" id="MobiDB-lite"/>
    </source>
</evidence>
<proteinExistence type="predicted"/>
<name>A0AAV1BWH2_OLDCO</name>
<dbReference type="EMBL" id="OX459118">
    <property type="protein sequence ID" value="CAI9087258.1"/>
    <property type="molecule type" value="Genomic_DNA"/>
</dbReference>
<organism evidence="2 3">
    <name type="scientific">Oldenlandia corymbosa var. corymbosa</name>
    <dbReference type="NCBI Taxonomy" id="529605"/>
    <lineage>
        <taxon>Eukaryota</taxon>
        <taxon>Viridiplantae</taxon>
        <taxon>Streptophyta</taxon>
        <taxon>Embryophyta</taxon>
        <taxon>Tracheophyta</taxon>
        <taxon>Spermatophyta</taxon>
        <taxon>Magnoliopsida</taxon>
        <taxon>eudicotyledons</taxon>
        <taxon>Gunneridae</taxon>
        <taxon>Pentapetalae</taxon>
        <taxon>asterids</taxon>
        <taxon>lamiids</taxon>
        <taxon>Gentianales</taxon>
        <taxon>Rubiaceae</taxon>
        <taxon>Rubioideae</taxon>
        <taxon>Spermacoceae</taxon>
        <taxon>Hedyotis-Oldenlandia complex</taxon>
        <taxon>Oldenlandia</taxon>
    </lineage>
</organism>
<evidence type="ECO:0000313" key="3">
    <source>
        <dbReference type="Proteomes" id="UP001161247"/>
    </source>
</evidence>
<accession>A0AAV1BWH2</accession>
<feature type="region of interest" description="Disordered" evidence="1">
    <location>
        <begin position="34"/>
        <end position="77"/>
    </location>
</feature>
<sequence length="503" mass="58288">MESKIEYQAMQFLVQISVLSTQIAGLARMIKESKAEGKPESSNLSKSPILPNPSGIPKVNLEDESPSPWRDKNGRNNWMIQPRKGGIFKLQGQSLEDYDRKEAIYRKRLYEQKRWEYEQMKESQLEERRRWFNRFKRRRTDPPGWPEVESAGILSAMIKESKAEGKPESSNLSKSPILPNPSGIPKVNLEDESSSPWRDKNGRNNWMIQPRKGGIFKLQGQSLEDYDRKEAIYRKRLYEQKRWEYEQMKESQLEERRRWFNRFKRRRTDPPGWPEVESAGILSAMIKESKAEGKPESSNLSKSPILPNPSGIPKVNLEDESPSPWRDKNGRNNWMIQPRYTYGDAPRSSTPPFRDQLTSLRVEDGEVLNNIRVSTEKFREKQEDENLLDEELDKHLADIINQTHDALTLGANDEIEVEDTQILVDEDPSLPSQPPPGKKAKPWSRDKIGGGRKRKVPIPPRTSQQQTEGQQNEDQAHSSRGSRIQVETQFEDIDRPETQFDLG</sequence>
<feature type="compositionally biased region" description="Acidic residues" evidence="1">
    <location>
        <begin position="419"/>
        <end position="428"/>
    </location>
</feature>
<feature type="compositionally biased region" description="Polar residues" evidence="1">
    <location>
        <begin position="478"/>
        <end position="488"/>
    </location>
</feature>
<feature type="region of interest" description="Disordered" evidence="1">
    <location>
        <begin position="419"/>
        <end position="503"/>
    </location>
</feature>
<dbReference type="AlphaFoldDB" id="A0AAV1BWH2"/>
<dbReference type="Proteomes" id="UP001161247">
    <property type="component" value="Chromosome 1"/>
</dbReference>
<gene>
    <name evidence="2" type="ORF">OLC1_LOCUS128</name>
</gene>
<protein>
    <submittedName>
        <fullName evidence="2">OLC1v1021285C1</fullName>
    </submittedName>
</protein>
<feature type="compositionally biased region" description="Low complexity" evidence="1">
    <location>
        <begin position="464"/>
        <end position="473"/>
    </location>
</feature>
<reference evidence="2" key="1">
    <citation type="submission" date="2023-03" db="EMBL/GenBank/DDBJ databases">
        <authorList>
            <person name="Julca I."/>
        </authorList>
    </citation>
    <scope>NUCLEOTIDE SEQUENCE</scope>
</reference>
<evidence type="ECO:0000313" key="2">
    <source>
        <dbReference type="EMBL" id="CAI9087258.1"/>
    </source>
</evidence>